<dbReference type="Gene3D" id="2.180.10.10">
    <property type="entry name" value="RHS repeat-associated core"/>
    <property type="match status" value="1"/>
</dbReference>
<feature type="domain" description="Teneurin-like YD-shell" evidence="2">
    <location>
        <begin position="4"/>
        <end position="167"/>
    </location>
</feature>
<evidence type="ECO:0000259" key="2">
    <source>
        <dbReference type="Pfam" id="PF25023"/>
    </source>
</evidence>
<dbReference type="InterPro" id="IPR006530">
    <property type="entry name" value="YD"/>
</dbReference>
<dbReference type="RefSeq" id="WP_265426435.1">
    <property type="nucleotide sequence ID" value="NZ_JAPFPW010000071.1"/>
</dbReference>
<dbReference type="SUPFAM" id="SSF69304">
    <property type="entry name" value="Tricorn protease N-terminal domain"/>
    <property type="match status" value="1"/>
</dbReference>
<dbReference type="Pfam" id="PF25023">
    <property type="entry name" value="TEN_YD-shell"/>
    <property type="match status" value="1"/>
</dbReference>
<dbReference type="PANTHER" id="PTHR32305">
    <property type="match status" value="1"/>
</dbReference>
<keyword evidence="4" id="KW-1185">Reference proteome</keyword>
<sequence>TARLIYNGAGHPAELQDRHGEAGLFFTHDSGGRLTEVKDAADRRVRYVWNGDLLSKVEDPLGESTGYSYDSSGRIHKIRDPLGQTRTIAYDNNGRVRSILDEKNQGHLFAYGYDGTRQEFYSRTEDPDGSIREIWYDRKGRIKKTAVNGDEEKRYVRDGRVTTEITADGARTKKEYDVRGNLIRVTHPDGGEESFVYDPVLQKKTLHINEAGTRTRLVYDAKGRLVRQIEAEGLEEERRKDFSYDDEGNLIGVKESAGDDGSRSLVMAYDSLGNLILLKDAEGHEEHFTHD</sequence>
<name>A0ABT3NDH9_9BACT</name>
<dbReference type="PANTHER" id="PTHR32305:SF15">
    <property type="entry name" value="PROTEIN RHSA-RELATED"/>
    <property type="match status" value="1"/>
</dbReference>
<dbReference type="InterPro" id="IPR050708">
    <property type="entry name" value="T6SS_VgrG/RHS"/>
</dbReference>
<feature type="non-terminal residue" evidence="3">
    <location>
        <position position="291"/>
    </location>
</feature>
<evidence type="ECO:0000313" key="4">
    <source>
        <dbReference type="Proteomes" id="UP001209681"/>
    </source>
</evidence>
<comment type="caution">
    <text evidence="3">The sequence shown here is derived from an EMBL/GenBank/DDBJ whole genome shotgun (WGS) entry which is preliminary data.</text>
</comment>
<evidence type="ECO:0000256" key="1">
    <source>
        <dbReference type="ARBA" id="ARBA00022737"/>
    </source>
</evidence>
<gene>
    <name evidence="3" type="ORF">OOT00_16060</name>
</gene>
<dbReference type="InterPro" id="IPR056823">
    <property type="entry name" value="TEN-like_YD-shell"/>
</dbReference>
<dbReference type="NCBIfam" id="TIGR01643">
    <property type="entry name" value="YD_repeat_2x"/>
    <property type="match status" value="3"/>
</dbReference>
<keyword evidence="1" id="KW-0677">Repeat</keyword>
<accession>A0ABT3NDH9</accession>
<feature type="non-terminal residue" evidence="3">
    <location>
        <position position="1"/>
    </location>
</feature>
<organism evidence="3 4">
    <name type="scientific">Desulfobotulus pelophilus</name>
    <dbReference type="NCBI Taxonomy" id="2823377"/>
    <lineage>
        <taxon>Bacteria</taxon>
        <taxon>Pseudomonadati</taxon>
        <taxon>Thermodesulfobacteriota</taxon>
        <taxon>Desulfobacteria</taxon>
        <taxon>Desulfobacterales</taxon>
        <taxon>Desulfobacteraceae</taxon>
        <taxon>Desulfobotulus</taxon>
    </lineage>
</organism>
<reference evidence="3 4" key="1">
    <citation type="submission" date="2022-11" db="EMBL/GenBank/DDBJ databases">
        <title>Desulfobotulus tamanensis H1 sp. nov. - anaerobic, alkaliphilic, sulphate reducing bacterium isolated from terrestrial mud volcano.</title>
        <authorList>
            <person name="Frolova A."/>
            <person name="Merkel A.Y."/>
            <person name="Slobodkin A.I."/>
        </authorList>
    </citation>
    <scope>NUCLEOTIDE SEQUENCE [LARGE SCALE GENOMIC DNA]</scope>
    <source>
        <strain evidence="3 4">H1</strain>
    </source>
</reference>
<dbReference type="Proteomes" id="UP001209681">
    <property type="component" value="Unassembled WGS sequence"/>
</dbReference>
<proteinExistence type="predicted"/>
<protein>
    <recommendedName>
        <fullName evidence="2">Teneurin-like YD-shell domain-containing protein</fullName>
    </recommendedName>
</protein>
<evidence type="ECO:0000313" key="3">
    <source>
        <dbReference type="EMBL" id="MCW7755490.1"/>
    </source>
</evidence>
<dbReference type="EMBL" id="JAPFPW010000071">
    <property type="protein sequence ID" value="MCW7755490.1"/>
    <property type="molecule type" value="Genomic_DNA"/>
</dbReference>